<dbReference type="KEGG" id="ptep:107443079"/>
<proteinExistence type="evidence at transcript level"/>
<dbReference type="InterPro" id="IPR019402">
    <property type="entry name" value="CWH43_N"/>
</dbReference>
<evidence type="ECO:0000313" key="8">
    <source>
        <dbReference type="EMBL" id="LAA08816.1"/>
    </source>
</evidence>
<evidence type="ECO:0000259" key="7">
    <source>
        <dbReference type="Pfam" id="PF10277"/>
    </source>
</evidence>
<feature type="transmembrane region" description="Helical" evidence="6">
    <location>
        <begin position="12"/>
        <end position="33"/>
    </location>
</feature>
<dbReference type="RefSeq" id="XP_015912325.1">
    <property type="nucleotide sequence ID" value="XM_016056839.4"/>
</dbReference>
<dbReference type="OMA" id="FWIRCAL"/>
<dbReference type="AlphaFoldDB" id="A0A2L2YL34"/>
<feature type="transmembrane region" description="Helical" evidence="6">
    <location>
        <begin position="161"/>
        <end position="182"/>
    </location>
</feature>
<name>A0A2L2YL34_PARTP</name>
<feature type="transmembrane region" description="Helical" evidence="6">
    <location>
        <begin position="94"/>
        <end position="115"/>
    </location>
</feature>
<evidence type="ECO:0000256" key="4">
    <source>
        <dbReference type="ARBA" id="ARBA00022989"/>
    </source>
</evidence>
<keyword evidence="3 6" id="KW-0812">Transmembrane</keyword>
<dbReference type="EMBL" id="IAAA01035096">
    <property type="protein sequence ID" value="LAA08816.1"/>
    <property type="molecule type" value="mRNA"/>
</dbReference>
<feature type="transmembrane region" description="Helical" evidence="6">
    <location>
        <begin position="53"/>
        <end position="73"/>
    </location>
</feature>
<dbReference type="GO" id="GO:0012505">
    <property type="term" value="C:endomembrane system"/>
    <property type="evidence" value="ECO:0007669"/>
    <property type="project" value="UniProtKB-SubCell"/>
</dbReference>
<feature type="transmembrane region" description="Helical" evidence="6">
    <location>
        <begin position="202"/>
        <end position="227"/>
    </location>
</feature>
<keyword evidence="5 6" id="KW-0472">Membrane</keyword>
<evidence type="ECO:0000256" key="1">
    <source>
        <dbReference type="ARBA" id="ARBA00004127"/>
    </source>
</evidence>
<feature type="domain" description="CWH43-like N-terminal" evidence="7">
    <location>
        <begin position="7"/>
        <end position="232"/>
    </location>
</feature>
<evidence type="ECO:0000256" key="6">
    <source>
        <dbReference type="SAM" id="Phobius"/>
    </source>
</evidence>
<comment type="similarity">
    <text evidence="2">Belongs to the DRAM/TMEM150 family.</text>
</comment>
<dbReference type="RefSeq" id="XP_015912317.1">
    <property type="nucleotide sequence ID" value="XM_016056831.3"/>
</dbReference>
<dbReference type="InterPro" id="IPR050911">
    <property type="entry name" value="DRAM/TMEM150_Autophagy_Mod"/>
</dbReference>
<accession>A0A2L2YL34</accession>
<dbReference type="Pfam" id="PF10277">
    <property type="entry name" value="Frag1"/>
    <property type="match status" value="1"/>
</dbReference>
<protein>
    <submittedName>
        <fullName evidence="8">DNA damage-regulated autophagy modulator protein 2</fullName>
    </submittedName>
</protein>
<dbReference type="PANTHER" id="PTHR21324:SF2">
    <property type="entry name" value="EG:22E5.9 PROTEIN"/>
    <property type="match status" value="1"/>
</dbReference>
<dbReference type="OrthoDB" id="191706at2759"/>
<evidence type="ECO:0000256" key="2">
    <source>
        <dbReference type="ARBA" id="ARBA00006565"/>
    </source>
</evidence>
<organism evidence="8">
    <name type="scientific">Parasteatoda tepidariorum</name>
    <name type="common">Common house spider</name>
    <name type="synonym">Achaearanea tepidariorum</name>
    <dbReference type="NCBI Taxonomy" id="114398"/>
    <lineage>
        <taxon>Eukaryota</taxon>
        <taxon>Metazoa</taxon>
        <taxon>Ecdysozoa</taxon>
        <taxon>Arthropoda</taxon>
        <taxon>Chelicerata</taxon>
        <taxon>Arachnida</taxon>
        <taxon>Araneae</taxon>
        <taxon>Araneomorphae</taxon>
        <taxon>Entelegynae</taxon>
        <taxon>Araneoidea</taxon>
        <taxon>Theridiidae</taxon>
        <taxon>Parasteatoda</taxon>
    </lineage>
</organism>
<evidence type="ECO:0000256" key="3">
    <source>
        <dbReference type="ARBA" id="ARBA00022692"/>
    </source>
</evidence>
<reference evidence="8" key="1">
    <citation type="journal article" date="2016" name="Mol. Ecol. Resour.">
        <title>Evaluation of the impact of RNA preservation methods of spiders for de novo transcriptome assembly.</title>
        <authorList>
            <person name="Kono N."/>
            <person name="Nakamura H."/>
            <person name="Ito Y."/>
            <person name="Tomita M."/>
            <person name="Arakawa K."/>
        </authorList>
    </citation>
    <scope>NUCLEOTIDE SEQUENCE</scope>
    <source>
        <tissue evidence="8">Whole body</tissue>
    </source>
</reference>
<keyword evidence="4 6" id="KW-1133">Transmembrane helix</keyword>
<dbReference type="GeneID" id="107443079"/>
<sequence>MVLTKIHVLPICIFILIPSSFIITYCIAVYLKHVSFEFPYISDTGTYVPESCIFSQAVNLIAFLMAAFIYVRYKHVEQHYRDHLSSDYSVVLKLNQTALIVGWMGCFGASIIANFQETSVIIVHMSGALLAFGCSAIYSWLQTVISHYVCPFLNSTFVARLRVFLSLILTASFVTTLVAGVIARKNFHGKDATKWHPEDGGFRAHIISTAAEWIVVISFDCFILTFAKEMQKISISSPQVLFCSNDVILESTEFYNSQEHVNITPNPNSLRISSLPSSPYGDYKKDNILTTQAVVH</sequence>
<evidence type="ECO:0000256" key="5">
    <source>
        <dbReference type="ARBA" id="ARBA00023136"/>
    </source>
</evidence>
<feature type="transmembrane region" description="Helical" evidence="6">
    <location>
        <begin position="121"/>
        <end position="141"/>
    </location>
</feature>
<dbReference type="PANTHER" id="PTHR21324">
    <property type="entry name" value="FASTING-INDUCIBLE INTEGRAL MEMBRANE PROTEIN TM6P1-RELATED"/>
    <property type="match status" value="1"/>
</dbReference>
<comment type="subcellular location">
    <subcellularLocation>
        <location evidence="1">Endomembrane system</location>
        <topology evidence="1">Multi-pass membrane protein</topology>
    </subcellularLocation>
</comment>